<gene>
    <name evidence="1" type="ORF">V6N11_048437</name>
</gene>
<comment type="caution">
    <text evidence="1">The sequence shown here is derived from an EMBL/GenBank/DDBJ whole genome shotgun (WGS) entry which is preliminary data.</text>
</comment>
<dbReference type="Proteomes" id="UP001396334">
    <property type="component" value="Unassembled WGS sequence"/>
</dbReference>
<evidence type="ECO:0000313" key="2">
    <source>
        <dbReference type="Proteomes" id="UP001396334"/>
    </source>
</evidence>
<accession>A0ABR2PV96</accession>
<dbReference type="EMBL" id="JBBPBN010000050">
    <property type="protein sequence ID" value="KAK8992353.1"/>
    <property type="molecule type" value="Genomic_DNA"/>
</dbReference>
<proteinExistence type="predicted"/>
<evidence type="ECO:0000313" key="1">
    <source>
        <dbReference type="EMBL" id="KAK8992353.1"/>
    </source>
</evidence>
<sequence>MDEMIKSNWINKQSFFNVLQSLVNHPLVGCEALVAQDNDAILVDALNYRSSNYRSSNHRVGTAGGVIRFCSNVYRHCNDLTQHSNDRGFDLIEIEMKLTRAIPHLYLSLFEGILMYGIQQPSSKTLSPMGKETLGMDERPQILPSGLASDRIAAQVSNDKNQIIGRAARANY</sequence>
<organism evidence="1 2">
    <name type="scientific">Hibiscus sabdariffa</name>
    <name type="common">roselle</name>
    <dbReference type="NCBI Taxonomy" id="183260"/>
    <lineage>
        <taxon>Eukaryota</taxon>
        <taxon>Viridiplantae</taxon>
        <taxon>Streptophyta</taxon>
        <taxon>Embryophyta</taxon>
        <taxon>Tracheophyta</taxon>
        <taxon>Spermatophyta</taxon>
        <taxon>Magnoliopsida</taxon>
        <taxon>eudicotyledons</taxon>
        <taxon>Gunneridae</taxon>
        <taxon>Pentapetalae</taxon>
        <taxon>rosids</taxon>
        <taxon>malvids</taxon>
        <taxon>Malvales</taxon>
        <taxon>Malvaceae</taxon>
        <taxon>Malvoideae</taxon>
        <taxon>Hibiscus</taxon>
    </lineage>
</organism>
<keyword evidence="2" id="KW-1185">Reference proteome</keyword>
<name>A0ABR2PV96_9ROSI</name>
<reference evidence="1 2" key="1">
    <citation type="journal article" date="2024" name="G3 (Bethesda)">
        <title>Genome assembly of Hibiscus sabdariffa L. provides insights into metabolisms of medicinal natural products.</title>
        <authorList>
            <person name="Kim T."/>
        </authorList>
    </citation>
    <scope>NUCLEOTIDE SEQUENCE [LARGE SCALE GENOMIC DNA]</scope>
    <source>
        <strain evidence="1">TK-2024</strain>
        <tissue evidence="1">Old leaves</tissue>
    </source>
</reference>
<protein>
    <submittedName>
        <fullName evidence="1">Uncharacterized protein</fullName>
    </submittedName>
</protein>